<evidence type="ECO:0000256" key="6">
    <source>
        <dbReference type="ARBA" id="ARBA00023277"/>
    </source>
</evidence>
<dbReference type="InterPro" id="IPR017853">
    <property type="entry name" value="GH"/>
</dbReference>
<dbReference type="PRINTS" id="PR00131">
    <property type="entry name" value="GLHYDRLASE1"/>
</dbReference>
<feature type="active site" description="Proton donor" evidence="9">
    <location>
        <position position="170"/>
    </location>
</feature>
<sequence>MTVSGNPMPTSGIADFPQGFVWGAATASYQIEGAVREDGRGPSIWDVFSHTPGKVADGHTGDVACDHYHRYREDVAIMEDLGLHAYRFSVSWPRVLPGGTFNAAGLDFYDRLVDELLARRISPIATLYHWDLPAELDWRNPDTAAKFADYTEIVHHRLGDRVATWTTLNEPWVSAFVGYGSGRHAPGVSDPAAAFTAAHHLLRAHALGTQVLRAGGAGEVSVTLNLLPTVGDPEVTTLIDGLANRLFLDPVLRGTYPDDVRAHIAKFADLDMDDLPFEPIDVLGVNYYTIARLAADPASPGHEEYPGSEGIAWLPPHGVPTEMGWEVIPSGLEQLLLRLSRDYPGTPLMITENGAAYDDVVKDGRVADTDRIAFLDGHFRAAHNAIQQGADLRGYLVWSLLDNFEWARGYHKRFGLVRVDYESLERLPKDSAHWYREVIARNGLD</sequence>
<evidence type="ECO:0000256" key="2">
    <source>
        <dbReference type="ARBA" id="ARBA00010838"/>
    </source>
</evidence>
<keyword evidence="4 11" id="KW-0378">Hydrolase</keyword>
<feature type="binding site" evidence="10">
    <location>
        <position position="398"/>
    </location>
    <ligand>
        <name>substrate</name>
    </ligand>
</feature>
<keyword evidence="6" id="KW-0119">Carbohydrate metabolism</keyword>
<dbReference type="GO" id="GO:0005829">
    <property type="term" value="C:cytosol"/>
    <property type="evidence" value="ECO:0007669"/>
    <property type="project" value="TreeGrafter"/>
</dbReference>
<feature type="active site" description="Nucleophile" evidence="9">
    <location>
        <position position="352"/>
    </location>
</feature>
<dbReference type="SUPFAM" id="SSF51445">
    <property type="entry name" value="(Trans)glycosidases"/>
    <property type="match status" value="1"/>
</dbReference>
<dbReference type="Gene3D" id="3.20.20.80">
    <property type="entry name" value="Glycosidases"/>
    <property type="match status" value="1"/>
</dbReference>
<reference evidence="12 13" key="1">
    <citation type="submission" date="2019-10" db="EMBL/GenBank/DDBJ databases">
        <title>Whole genome shotgun sequence of Acrocarpospora pleiomorpha NBRC 16267.</title>
        <authorList>
            <person name="Ichikawa N."/>
            <person name="Kimura A."/>
            <person name="Kitahashi Y."/>
            <person name="Komaki H."/>
            <person name="Oguchi A."/>
        </authorList>
    </citation>
    <scope>NUCLEOTIDE SEQUENCE [LARGE SCALE GENOMIC DNA]</scope>
    <source>
        <strain evidence="12 13">NBRC 16267</strain>
    </source>
</reference>
<accession>A0A5M3XSQ1</accession>
<dbReference type="EMBL" id="BLAF01000045">
    <property type="protein sequence ID" value="GES23846.1"/>
    <property type="molecule type" value="Genomic_DNA"/>
</dbReference>
<evidence type="ECO:0000256" key="5">
    <source>
        <dbReference type="ARBA" id="ARBA00023001"/>
    </source>
</evidence>
<dbReference type="EC" id="3.2.1.21" evidence="3 11"/>
<feature type="binding site" evidence="10">
    <location>
        <position position="288"/>
    </location>
    <ligand>
        <name>substrate</name>
    </ligand>
</feature>
<feature type="binding site" evidence="10">
    <location>
        <position position="30"/>
    </location>
    <ligand>
        <name>substrate</name>
    </ligand>
</feature>
<dbReference type="PROSITE" id="PS00653">
    <property type="entry name" value="GLYCOSYL_HYDROL_F1_2"/>
    <property type="match status" value="1"/>
</dbReference>
<proteinExistence type="inferred from homology"/>
<evidence type="ECO:0000256" key="11">
    <source>
        <dbReference type="RuleBase" id="RU361175"/>
    </source>
</evidence>
<feature type="binding site" evidence="10">
    <location>
        <position position="169"/>
    </location>
    <ligand>
        <name>substrate</name>
    </ligand>
</feature>
<dbReference type="InterPro" id="IPR033132">
    <property type="entry name" value="GH_1_N_CS"/>
</dbReference>
<dbReference type="PANTHER" id="PTHR10353">
    <property type="entry name" value="GLYCOSYL HYDROLASE"/>
    <property type="match status" value="1"/>
</dbReference>
<feature type="binding site" evidence="10">
    <location>
        <position position="129"/>
    </location>
    <ligand>
        <name>substrate</name>
    </ligand>
</feature>
<keyword evidence="5" id="KW-0136">Cellulose degradation</keyword>
<dbReference type="FunFam" id="3.20.20.80:FF:000004">
    <property type="entry name" value="Beta-glucosidase 6-phospho-beta-glucosidase"/>
    <property type="match status" value="1"/>
</dbReference>
<name>A0A5M3XSQ1_9ACTN</name>
<comment type="catalytic activity">
    <reaction evidence="1 11">
        <text>Hydrolysis of terminal, non-reducing beta-D-glucosyl residues with release of beta-D-glucose.</text>
        <dbReference type="EC" id="3.2.1.21"/>
    </reaction>
</comment>
<evidence type="ECO:0000256" key="10">
    <source>
        <dbReference type="PIRSR" id="PIRSR617736-2"/>
    </source>
</evidence>
<evidence type="ECO:0000256" key="4">
    <source>
        <dbReference type="ARBA" id="ARBA00022801"/>
    </source>
</evidence>
<evidence type="ECO:0000256" key="3">
    <source>
        <dbReference type="ARBA" id="ARBA00012744"/>
    </source>
</evidence>
<comment type="caution">
    <text evidence="12">The sequence shown here is derived from an EMBL/GenBank/DDBJ whole genome shotgun (WGS) entry which is preliminary data.</text>
</comment>
<dbReference type="AlphaFoldDB" id="A0A5M3XSQ1"/>
<dbReference type="Proteomes" id="UP000377595">
    <property type="component" value="Unassembled WGS sequence"/>
</dbReference>
<gene>
    <name evidence="12" type="ORF">Aple_067450</name>
</gene>
<evidence type="ECO:0000256" key="8">
    <source>
        <dbReference type="ARBA" id="ARBA00023326"/>
    </source>
</evidence>
<evidence type="ECO:0000256" key="9">
    <source>
        <dbReference type="PIRSR" id="PIRSR617736-1"/>
    </source>
</evidence>
<evidence type="ECO:0000256" key="1">
    <source>
        <dbReference type="ARBA" id="ARBA00000448"/>
    </source>
</evidence>
<dbReference type="InterPro" id="IPR001360">
    <property type="entry name" value="Glyco_hydro_1"/>
</dbReference>
<comment type="similarity">
    <text evidence="2 11">Belongs to the glycosyl hydrolase 1 family.</text>
</comment>
<protein>
    <recommendedName>
        <fullName evidence="3 11">Beta-glucosidase</fullName>
        <ecNumber evidence="3 11">3.2.1.21</ecNumber>
    </recommendedName>
</protein>
<organism evidence="12 13">
    <name type="scientific">Acrocarpospora pleiomorpha</name>
    <dbReference type="NCBI Taxonomy" id="90975"/>
    <lineage>
        <taxon>Bacteria</taxon>
        <taxon>Bacillati</taxon>
        <taxon>Actinomycetota</taxon>
        <taxon>Actinomycetes</taxon>
        <taxon>Streptosporangiales</taxon>
        <taxon>Streptosporangiaceae</taxon>
        <taxon>Acrocarpospora</taxon>
    </lineage>
</organism>
<dbReference type="InterPro" id="IPR017736">
    <property type="entry name" value="Glyco_hydro_1_beta-glucosidase"/>
</dbReference>
<evidence type="ECO:0000313" key="12">
    <source>
        <dbReference type="EMBL" id="GES23846.1"/>
    </source>
</evidence>
<keyword evidence="7 11" id="KW-0326">Glycosidase</keyword>
<dbReference type="GO" id="GO:0008422">
    <property type="term" value="F:beta-glucosidase activity"/>
    <property type="evidence" value="ECO:0007669"/>
    <property type="project" value="UniProtKB-EC"/>
</dbReference>
<evidence type="ECO:0000256" key="7">
    <source>
        <dbReference type="ARBA" id="ARBA00023295"/>
    </source>
</evidence>
<dbReference type="NCBIfam" id="TIGR03356">
    <property type="entry name" value="BGL"/>
    <property type="match status" value="1"/>
</dbReference>
<dbReference type="Pfam" id="PF00232">
    <property type="entry name" value="Glyco_hydro_1"/>
    <property type="match status" value="1"/>
</dbReference>
<keyword evidence="13" id="KW-1185">Reference proteome</keyword>
<keyword evidence="8" id="KW-0624">Polysaccharide degradation</keyword>
<evidence type="ECO:0000313" key="13">
    <source>
        <dbReference type="Proteomes" id="UP000377595"/>
    </source>
</evidence>
<feature type="binding site" evidence="10">
    <location>
        <begin position="405"/>
        <end position="406"/>
    </location>
    <ligand>
        <name>substrate</name>
    </ligand>
</feature>
<dbReference type="GO" id="GO:0030245">
    <property type="term" value="P:cellulose catabolic process"/>
    <property type="evidence" value="ECO:0007669"/>
    <property type="project" value="UniProtKB-KW"/>
</dbReference>
<dbReference type="PANTHER" id="PTHR10353:SF36">
    <property type="entry name" value="LP05116P"/>
    <property type="match status" value="1"/>
</dbReference>